<dbReference type="Proteomes" id="UP000785653">
    <property type="component" value="Unassembled WGS sequence"/>
</dbReference>
<reference evidence="1" key="1">
    <citation type="submission" date="2020-04" db="EMBL/GenBank/DDBJ databases">
        <title>Deep metagenomics examines the oral microbiome during advanced dental caries in children, revealing novel taxa and co-occurrences with host molecules.</title>
        <authorList>
            <person name="Baker J.L."/>
            <person name="Morton J.T."/>
            <person name="Dinis M."/>
            <person name="Alvarez R."/>
            <person name="Tran N.C."/>
            <person name="Knight R."/>
            <person name="Edlund A."/>
        </authorList>
    </citation>
    <scope>NUCLEOTIDE SEQUENCE</scope>
    <source>
        <strain evidence="1">JCVI_47_bin.3</strain>
    </source>
</reference>
<dbReference type="EMBL" id="JABZXS010000001">
    <property type="protein sequence ID" value="MBF1672611.1"/>
    <property type="molecule type" value="Genomic_DNA"/>
</dbReference>
<protein>
    <submittedName>
        <fullName evidence="1">Uncharacterized protein</fullName>
    </submittedName>
</protein>
<gene>
    <name evidence="1" type="ORF">HXO65_00125</name>
</gene>
<comment type="caution">
    <text evidence="1">The sequence shown here is derived from an EMBL/GenBank/DDBJ whole genome shotgun (WGS) entry which is preliminary data.</text>
</comment>
<accession>A0A930LLY2</accession>
<dbReference type="AlphaFoldDB" id="A0A930LLY2"/>
<name>A0A930LLY2_9MICC</name>
<proteinExistence type="predicted"/>
<sequence length="125" mass="14297">MTYMYNDKSLEYMVSMLPDSWRDTFRDVWNLHPEAHFLDVIQTRSGITALALSRHEVDPENVADLRLSAAMVTMNSEEFHSTEHALACSRILTAAACDNPAERRRLLQEAHGYLVGWDSTRNQKG</sequence>
<evidence type="ECO:0000313" key="2">
    <source>
        <dbReference type="Proteomes" id="UP000785653"/>
    </source>
</evidence>
<organism evidence="1 2">
    <name type="scientific">Rothia mucilaginosa</name>
    <dbReference type="NCBI Taxonomy" id="43675"/>
    <lineage>
        <taxon>Bacteria</taxon>
        <taxon>Bacillati</taxon>
        <taxon>Actinomycetota</taxon>
        <taxon>Actinomycetes</taxon>
        <taxon>Micrococcales</taxon>
        <taxon>Micrococcaceae</taxon>
        <taxon>Rothia</taxon>
    </lineage>
</organism>
<evidence type="ECO:0000313" key="1">
    <source>
        <dbReference type="EMBL" id="MBF1672611.1"/>
    </source>
</evidence>